<keyword evidence="2" id="KW-1185">Reference proteome</keyword>
<evidence type="ECO:0000313" key="2">
    <source>
        <dbReference type="Proteomes" id="UP000565468"/>
    </source>
</evidence>
<sequence>MFHPTIFDNLKVALENIIYDLDNLDSQVLVTGREDILNMADMSRSISIMFEPVPAEGISAEVCLQASLKDLAAELLETPGEEPGCHLTLRFYIQICEEKQTCSAIEKLLYDIWNLHLPPVQILSHHFGDAPGIVNNKIEIAFPQQINENNMSDLPDMVEHMLITIKKLAPFSKA</sequence>
<accession>A0A848M5S7</accession>
<gene>
    <name evidence="1" type="ORF">HII30_10025</name>
</gene>
<dbReference type="EMBL" id="JABBPN010000007">
    <property type="protein sequence ID" value="NMO96105.1"/>
    <property type="molecule type" value="Genomic_DNA"/>
</dbReference>
<dbReference type="RefSeq" id="WP_169504885.1">
    <property type="nucleotide sequence ID" value="NZ_JABBPN010000007.1"/>
</dbReference>
<reference evidence="1 2" key="1">
    <citation type="submission" date="2020-04" db="EMBL/GenBank/DDBJ databases">
        <title>Paenibacillus algicola sp. nov., a novel marine bacterium producing alginate lyase.</title>
        <authorList>
            <person name="Huang H."/>
        </authorList>
    </citation>
    <scope>NUCLEOTIDE SEQUENCE [LARGE SCALE GENOMIC DNA]</scope>
    <source>
        <strain evidence="1 2">L7-75</strain>
    </source>
</reference>
<proteinExistence type="predicted"/>
<protein>
    <recommendedName>
        <fullName evidence="3">Group-specific protein</fullName>
    </recommendedName>
</protein>
<dbReference type="Proteomes" id="UP000565468">
    <property type="component" value="Unassembled WGS sequence"/>
</dbReference>
<dbReference type="AlphaFoldDB" id="A0A848M5S7"/>
<evidence type="ECO:0008006" key="3">
    <source>
        <dbReference type="Google" id="ProtNLM"/>
    </source>
</evidence>
<evidence type="ECO:0000313" key="1">
    <source>
        <dbReference type="EMBL" id="NMO96105.1"/>
    </source>
</evidence>
<comment type="caution">
    <text evidence="1">The sequence shown here is derived from an EMBL/GenBank/DDBJ whole genome shotgun (WGS) entry which is preliminary data.</text>
</comment>
<organism evidence="1 2">
    <name type="scientific">Paenibacillus lemnae</name>
    <dbReference type="NCBI Taxonomy" id="1330551"/>
    <lineage>
        <taxon>Bacteria</taxon>
        <taxon>Bacillati</taxon>
        <taxon>Bacillota</taxon>
        <taxon>Bacilli</taxon>
        <taxon>Bacillales</taxon>
        <taxon>Paenibacillaceae</taxon>
        <taxon>Paenibacillus</taxon>
    </lineage>
</organism>
<name>A0A848M5S7_PAELE</name>